<evidence type="ECO:0000313" key="3">
    <source>
        <dbReference type="EMBL" id="KRL01311.1"/>
    </source>
</evidence>
<dbReference type="PANTHER" id="PTHR37300:SF1">
    <property type="entry name" value="UPF0291 PROTEIN YNZC"/>
    <property type="match status" value="1"/>
</dbReference>
<sequence>MAGKIPPELIDRINELSKKKKESGLSAAESKEQRKLRQKYLSLFRETFRSNVEMLQVFDKKGNEVTPEKVKQIQRKKGLRDD</sequence>
<dbReference type="Proteomes" id="UP000051621">
    <property type="component" value="Unassembled WGS sequence"/>
</dbReference>
<dbReference type="Pfam" id="PF05979">
    <property type="entry name" value="DUF896"/>
    <property type="match status" value="1"/>
</dbReference>
<keyword evidence="4" id="KW-1185">Reference proteome</keyword>
<dbReference type="GO" id="GO:0005737">
    <property type="term" value="C:cytoplasm"/>
    <property type="evidence" value="ECO:0007669"/>
    <property type="project" value="UniProtKB-SubCell"/>
</dbReference>
<dbReference type="InterPro" id="IPR009242">
    <property type="entry name" value="DUF896"/>
</dbReference>
<protein>
    <recommendedName>
        <fullName evidence="2">UPF0291 protein FC81_GL001453</fullName>
    </recommendedName>
</protein>
<dbReference type="HAMAP" id="MF_01103">
    <property type="entry name" value="UPF0291"/>
    <property type="match status" value="1"/>
</dbReference>
<comment type="subcellular location">
    <subcellularLocation>
        <location evidence="2">Cytoplasm</location>
    </subcellularLocation>
</comment>
<comment type="caution">
    <text evidence="3">The sequence shown here is derived from an EMBL/GenBank/DDBJ whole genome shotgun (WGS) entry which is preliminary data.</text>
</comment>
<evidence type="ECO:0000313" key="4">
    <source>
        <dbReference type="Proteomes" id="UP000051621"/>
    </source>
</evidence>
<dbReference type="EMBL" id="AZEF01000027">
    <property type="protein sequence ID" value="KRL01311.1"/>
    <property type="molecule type" value="Genomic_DNA"/>
</dbReference>
<reference evidence="3 4" key="1">
    <citation type="journal article" date="2015" name="Genome Announc.">
        <title>Expanding the biotechnology potential of lactobacilli through comparative genomics of 213 strains and associated genera.</title>
        <authorList>
            <person name="Sun Z."/>
            <person name="Harris H.M."/>
            <person name="McCann A."/>
            <person name="Guo C."/>
            <person name="Argimon S."/>
            <person name="Zhang W."/>
            <person name="Yang X."/>
            <person name="Jeffery I.B."/>
            <person name="Cooney J.C."/>
            <person name="Kagawa T.F."/>
            <person name="Liu W."/>
            <person name="Song Y."/>
            <person name="Salvetti E."/>
            <person name="Wrobel A."/>
            <person name="Rasinkangas P."/>
            <person name="Parkhill J."/>
            <person name="Rea M.C."/>
            <person name="O'Sullivan O."/>
            <person name="Ritari J."/>
            <person name="Douillard F.P."/>
            <person name="Paul Ross R."/>
            <person name="Yang R."/>
            <person name="Briner A.E."/>
            <person name="Felis G.E."/>
            <person name="de Vos W.M."/>
            <person name="Barrangou R."/>
            <person name="Klaenhammer T.R."/>
            <person name="Caufield P.W."/>
            <person name="Cui Y."/>
            <person name="Zhang H."/>
            <person name="O'Toole P.W."/>
        </authorList>
    </citation>
    <scope>NUCLEOTIDE SEQUENCE [LARGE SCALE GENOMIC DNA]</scope>
    <source>
        <strain evidence="3 4">DSM 19910</strain>
    </source>
</reference>
<name>A0A0R1M034_9LACO</name>
<dbReference type="SUPFAM" id="SSF158221">
    <property type="entry name" value="YnzC-like"/>
    <property type="match status" value="1"/>
</dbReference>
<accession>A0A0R1M034</accession>
<gene>
    <name evidence="3" type="ORF">FC81_GL001453</name>
</gene>
<comment type="similarity">
    <text evidence="2">Belongs to the UPF0291 family.</text>
</comment>
<dbReference type="STRING" id="1423731.FC81_GL001453"/>
<dbReference type="AlphaFoldDB" id="A0A0R1M034"/>
<dbReference type="RefSeq" id="WP_057744681.1">
    <property type="nucleotide sequence ID" value="NZ_AZEF01000027.1"/>
</dbReference>
<dbReference type="Gene3D" id="1.10.287.540">
    <property type="entry name" value="Helix hairpin bin"/>
    <property type="match status" value="1"/>
</dbReference>
<organism evidence="3 4">
    <name type="scientific">Liquorilactobacillus capillatus DSM 19910</name>
    <dbReference type="NCBI Taxonomy" id="1423731"/>
    <lineage>
        <taxon>Bacteria</taxon>
        <taxon>Bacillati</taxon>
        <taxon>Bacillota</taxon>
        <taxon>Bacilli</taxon>
        <taxon>Lactobacillales</taxon>
        <taxon>Lactobacillaceae</taxon>
        <taxon>Liquorilactobacillus</taxon>
    </lineage>
</organism>
<dbReference type="PATRIC" id="fig|1423731.3.peg.1492"/>
<dbReference type="PANTHER" id="PTHR37300">
    <property type="entry name" value="UPF0291 PROTEIN CBO2609/CLC_2481"/>
    <property type="match status" value="1"/>
</dbReference>
<evidence type="ECO:0000256" key="1">
    <source>
        <dbReference type="ARBA" id="ARBA00022490"/>
    </source>
</evidence>
<keyword evidence="1 2" id="KW-0963">Cytoplasm</keyword>
<proteinExistence type="inferred from homology"/>
<evidence type="ECO:0000256" key="2">
    <source>
        <dbReference type="HAMAP-Rule" id="MF_01103"/>
    </source>
</evidence>
<dbReference type="OrthoDB" id="390105at2"/>